<sequence>MSILAKRMRHIREIKGHSQTKVAHALGISNVQLSRYESSERKPDPDFIKNIADFYEVSTDYLLGIIDTYTHQHSDEIDKVLNDPELGLWFKDIKDSAPERQEELRQFWEFIKMKEKNRKPEDKQK</sequence>
<dbReference type="InterPro" id="IPR001387">
    <property type="entry name" value="Cro/C1-type_HTH"/>
</dbReference>
<dbReference type="Proteomes" id="UP000605259">
    <property type="component" value="Unassembled WGS sequence"/>
</dbReference>
<keyword evidence="1" id="KW-0238">DNA-binding</keyword>
<accession>A0A917APA1</accession>
<dbReference type="GO" id="GO:0003677">
    <property type="term" value="F:DNA binding"/>
    <property type="evidence" value="ECO:0007669"/>
    <property type="project" value="UniProtKB-KW"/>
</dbReference>
<dbReference type="SMART" id="SM00530">
    <property type="entry name" value="HTH_XRE"/>
    <property type="match status" value="1"/>
</dbReference>
<evidence type="ECO:0000259" key="2">
    <source>
        <dbReference type="PROSITE" id="PS50943"/>
    </source>
</evidence>
<dbReference type="SUPFAM" id="SSF47413">
    <property type="entry name" value="lambda repressor-like DNA-binding domains"/>
    <property type="match status" value="1"/>
</dbReference>
<evidence type="ECO:0000313" key="3">
    <source>
        <dbReference type="EMBL" id="GGE64499.1"/>
    </source>
</evidence>
<reference evidence="3" key="1">
    <citation type="journal article" date="2014" name="Int. J. Syst. Evol. Microbiol.">
        <title>Complete genome sequence of Corynebacterium casei LMG S-19264T (=DSM 44701T), isolated from a smear-ripened cheese.</title>
        <authorList>
            <consortium name="US DOE Joint Genome Institute (JGI-PGF)"/>
            <person name="Walter F."/>
            <person name="Albersmeier A."/>
            <person name="Kalinowski J."/>
            <person name="Ruckert C."/>
        </authorList>
    </citation>
    <scope>NUCLEOTIDE SEQUENCE</scope>
    <source>
        <strain evidence="3">CGMCC 1.12698</strain>
    </source>
</reference>
<dbReference type="PANTHER" id="PTHR46558">
    <property type="entry name" value="TRACRIPTIONAL REGULATORY PROTEIN-RELATED-RELATED"/>
    <property type="match status" value="1"/>
</dbReference>
<dbReference type="CDD" id="cd00093">
    <property type="entry name" value="HTH_XRE"/>
    <property type="match status" value="1"/>
</dbReference>
<reference evidence="3" key="2">
    <citation type="submission" date="2020-09" db="EMBL/GenBank/DDBJ databases">
        <authorList>
            <person name="Sun Q."/>
            <person name="Zhou Y."/>
        </authorList>
    </citation>
    <scope>NUCLEOTIDE SEQUENCE</scope>
    <source>
        <strain evidence="3">CGMCC 1.12698</strain>
    </source>
</reference>
<evidence type="ECO:0000313" key="4">
    <source>
        <dbReference type="Proteomes" id="UP000605259"/>
    </source>
</evidence>
<proteinExistence type="predicted"/>
<dbReference type="Pfam" id="PF01381">
    <property type="entry name" value="HTH_3"/>
    <property type="match status" value="1"/>
</dbReference>
<gene>
    <name evidence="3" type="primary">xre</name>
    <name evidence="3" type="ORF">GCM10007140_13390</name>
</gene>
<dbReference type="PANTHER" id="PTHR46558:SF11">
    <property type="entry name" value="HTH-TYPE TRANSCRIPTIONAL REGULATOR XRE"/>
    <property type="match status" value="1"/>
</dbReference>
<organism evidence="3 4">
    <name type="scientific">Priestia taiwanensis</name>
    <dbReference type="NCBI Taxonomy" id="1347902"/>
    <lineage>
        <taxon>Bacteria</taxon>
        <taxon>Bacillati</taxon>
        <taxon>Bacillota</taxon>
        <taxon>Bacilli</taxon>
        <taxon>Bacillales</taxon>
        <taxon>Bacillaceae</taxon>
        <taxon>Priestia</taxon>
    </lineage>
</organism>
<dbReference type="EMBL" id="BMFK01000001">
    <property type="protein sequence ID" value="GGE64499.1"/>
    <property type="molecule type" value="Genomic_DNA"/>
</dbReference>
<dbReference type="AlphaFoldDB" id="A0A917APA1"/>
<protein>
    <submittedName>
        <fullName evidence="3">HTH-type transcriptional regulator Xre</fullName>
    </submittedName>
</protein>
<comment type="caution">
    <text evidence="3">The sequence shown here is derived from an EMBL/GenBank/DDBJ whole genome shotgun (WGS) entry which is preliminary data.</text>
</comment>
<evidence type="ECO:0000256" key="1">
    <source>
        <dbReference type="ARBA" id="ARBA00023125"/>
    </source>
</evidence>
<dbReference type="RefSeq" id="WP_188387609.1">
    <property type="nucleotide sequence ID" value="NZ_BMFK01000001.1"/>
</dbReference>
<dbReference type="PROSITE" id="PS50943">
    <property type="entry name" value="HTH_CROC1"/>
    <property type="match status" value="1"/>
</dbReference>
<dbReference type="Gene3D" id="1.10.260.40">
    <property type="entry name" value="lambda repressor-like DNA-binding domains"/>
    <property type="match status" value="1"/>
</dbReference>
<feature type="domain" description="HTH cro/C1-type" evidence="2">
    <location>
        <begin position="8"/>
        <end position="62"/>
    </location>
</feature>
<keyword evidence="4" id="KW-1185">Reference proteome</keyword>
<name>A0A917APA1_9BACI</name>
<dbReference type="InterPro" id="IPR010982">
    <property type="entry name" value="Lambda_DNA-bd_dom_sf"/>
</dbReference>